<name>A0ABS1HLS1_9BACT</name>
<reference evidence="1 2" key="1">
    <citation type="submission" date="2021-01" db="EMBL/GenBank/DDBJ databases">
        <title>Carboxyliciviraga sp.nov., isolated from coastal sediments.</title>
        <authorList>
            <person name="Lu D."/>
            <person name="Zhang T."/>
        </authorList>
    </citation>
    <scope>NUCLEOTIDE SEQUENCE [LARGE SCALE GENOMIC DNA]</scope>
    <source>
        <strain evidence="1 2">N1Y132</strain>
    </source>
</reference>
<dbReference type="EMBL" id="JAENRR010000037">
    <property type="protein sequence ID" value="MBK3518576.1"/>
    <property type="molecule type" value="Genomic_DNA"/>
</dbReference>
<keyword evidence="2" id="KW-1185">Reference proteome</keyword>
<gene>
    <name evidence="1" type="ORF">JIV24_14620</name>
</gene>
<dbReference type="Proteomes" id="UP000605676">
    <property type="component" value="Unassembled WGS sequence"/>
</dbReference>
<proteinExistence type="predicted"/>
<evidence type="ECO:0000313" key="1">
    <source>
        <dbReference type="EMBL" id="MBK3518576.1"/>
    </source>
</evidence>
<accession>A0ABS1HLS1</accession>
<evidence type="ECO:0000313" key="2">
    <source>
        <dbReference type="Proteomes" id="UP000605676"/>
    </source>
</evidence>
<dbReference type="RefSeq" id="WP_200465803.1">
    <property type="nucleotide sequence ID" value="NZ_JAENRR010000037.1"/>
</dbReference>
<sequence>MTKRLFKSESKFLEKSRTAITNAETNPAIKAALAEYGMGDEQLAVGRQTYNASQGIWDKNFKEDTESSEASLTYSTTYNELQAVFKVHRDKALIFFKHKPEVLVKLGVKGRFPRKYNDFFDKVRLFYTAVKADATLQTEMDKIKLTAAQVDECLALLEELLAKRSHFDTELAESQDMTKNKNAALLALKEWMDDFYAIAKVALYDQPQLLEALGVFVRS</sequence>
<organism evidence="1 2">
    <name type="scientific">Carboxylicivirga marina</name>
    <dbReference type="NCBI Taxonomy" id="2800988"/>
    <lineage>
        <taxon>Bacteria</taxon>
        <taxon>Pseudomonadati</taxon>
        <taxon>Bacteroidota</taxon>
        <taxon>Bacteroidia</taxon>
        <taxon>Marinilabiliales</taxon>
        <taxon>Marinilabiliaceae</taxon>
        <taxon>Carboxylicivirga</taxon>
    </lineage>
</organism>
<protein>
    <submittedName>
        <fullName evidence="1">Uncharacterized protein</fullName>
    </submittedName>
</protein>
<comment type="caution">
    <text evidence="1">The sequence shown here is derived from an EMBL/GenBank/DDBJ whole genome shotgun (WGS) entry which is preliminary data.</text>
</comment>